<protein>
    <submittedName>
        <fullName evidence="1">Uncharacterized protein</fullName>
    </submittedName>
</protein>
<name>A0A6G1LW60_ORBOL</name>
<evidence type="ECO:0000313" key="2">
    <source>
        <dbReference type="Proteomes" id="UP000483672"/>
    </source>
</evidence>
<sequence>MPKSIFLTACLVPARTFDLMMSKDLAKRFLDSTDRGIIARETLEDLFSNSAISKDLDGKVSYDGGNPILSESASPSVASFVSTINLSPGLYSLLPWEPRPLLPSRISITRVLADVG</sequence>
<dbReference type="EMBL" id="WIPF01000133">
    <property type="protein sequence ID" value="KAF3205431.1"/>
    <property type="molecule type" value="Genomic_DNA"/>
</dbReference>
<gene>
    <name evidence="1" type="ORF">TWF191_001850</name>
</gene>
<reference evidence="1 2" key="1">
    <citation type="submission" date="2019-06" db="EMBL/GenBank/DDBJ databases">
        <authorList>
            <person name="Palmer J.M."/>
        </authorList>
    </citation>
    <scope>NUCLEOTIDE SEQUENCE [LARGE SCALE GENOMIC DNA]</scope>
    <source>
        <strain evidence="1 2">TWF191</strain>
    </source>
</reference>
<dbReference type="AlphaFoldDB" id="A0A6G1LW60"/>
<accession>A0A6G1LW60</accession>
<organism evidence="1 2">
    <name type="scientific">Orbilia oligospora</name>
    <name type="common">Nematode-trapping fungus</name>
    <name type="synonym">Arthrobotrys oligospora</name>
    <dbReference type="NCBI Taxonomy" id="2813651"/>
    <lineage>
        <taxon>Eukaryota</taxon>
        <taxon>Fungi</taxon>
        <taxon>Dikarya</taxon>
        <taxon>Ascomycota</taxon>
        <taxon>Pezizomycotina</taxon>
        <taxon>Orbiliomycetes</taxon>
        <taxon>Orbiliales</taxon>
        <taxon>Orbiliaceae</taxon>
        <taxon>Orbilia</taxon>
    </lineage>
</organism>
<evidence type="ECO:0000313" key="1">
    <source>
        <dbReference type="EMBL" id="KAF3205431.1"/>
    </source>
</evidence>
<comment type="caution">
    <text evidence="1">The sequence shown here is derived from an EMBL/GenBank/DDBJ whole genome shotgun (WGS) entry which is preliminary data.</text>
</comment>
<proteinExistence type="predicted"/>
<dbReference type="Proteomes" id="UP000483672">
    <property type="component" value="Unassembled WGS sequence"/>
</dbReference>